<protein>
    <recommendedName>
        <fullName evidence="3">ABC transporter domain-containing protein</fullName>
    </recommendedName>
</protein>
<dbReference type="EMBL" id="BARW01018828">
    <property type="protein sequence ID" value="GAJ02200.1"/>
    <property type="molecule type" value="Genomic_DNA"/>
</dbReference>
<gene>
    <name evidence="4" type="ORF">S12H4_32148</name>
</gene>
<dbReference type="GO" id="GO:0005524">
    <property type="term" value="F:ATP binding"/>
    <property type="evidence" value="ECO:0007669"/>
    <property type="project" value="InterPro"/>
</dbReference>
<evidence type="ECO:0000259" key="3">
    <source>
        <dbReference type="Pfam" id="PF00005"/>
    </source>
</evidence>
<dbReference type="Pfam" id="PF00005">
    <property type="entry name" value="ABC_tran"/>
    <property type="match status" value="1"/>
</dbReference>
<comment type="caution">
    <text evidence="4">The sequence shown here is derived from an EMBL/GenBank/DDBJ whole genome shotgun (WGS) entry which is preliminary data.</text>
</comment>
<dbReference type="InterPro" id="IPR027417">
    <property type="entry name" value="P-loop_NTPase"/>
</dbReference>
<evidence type="ECO:0000256" key="2">
    <source>
        <dbReference type="ARBA" id="ARBA00022448"/>
    </source>
</evidence>
<dbReference type="SUPFAM" id="SSF52540">
    <property type="entry name" value="P-loop containing nucleoside triphosphate hydrolases"/>
    <property type="match status" value="1"/>
</dbReference>
<dbReference type="PANTHER" id="PTHR43335">
    <property type="entry name" value="ABC TRANSPORTER, ATP-BINDING PROTEIN"/>
    <property type="match status" value="1"/>
</dbReference>
<evidence type="ECO:0000313" key="4">
    <source>
        <dbReference type="EMBL" id="GAJ02200.1"/>
    </source>
</evidence>
<feature type="non-terminal residue" evidence="4">
    <location>
        <position position="1"/>
    </location>
</feature>
<organism evidence="4">
    <name type="scientific">marine sediment metagenome</name>
    <dbReference type="NCBI Taxonomy" id="412755"/>
    <lineage>
        <taxon>unclassified sequences</taxon>
        <taxon>metagenomes</taxon>
        <taxon>ecological metagenomes</taxon>
    </lineage>
</organism>
<dbReference type="Gene3D" id="3.40.50.300">
    <property type="entry name" value="P-loop containing nucleotide triphosphate hydrolases"/>
    <property type="match status" value="1"/>
</dbReference>
<feature type="domain" description="ABC transporter" evidence="3">
    <location>
        <begin position="21"/>
        <end position="71"/>
    </location>
</feature>
<name>X1V9L8_9ZZZZ</name>
<accession>X1V9L8</accession>
<keyword evidence="2" id="KW-0813">Transport</keyword>
<sequence length="149" mass="16715">LTPEETLRYFGRLRGMRGDGLRSRIKEVIHLVGLDDWLTVKIEKFSRGMKQRLAVAQALLHDPPILILDEPGLGLDPRGVVEFREIIAGIGKEKTVLFASHQLVEVAQICNQIAIIDHGKLLAYDSIAELEKKYQSLERAYLELTGGVL</sequence>
<evidence type="ECO:0000256" key="1">
    <source>
        <dbReference type="ARBA" id="ARBA00005417"/>
    </source>
</evidence>
<dbReference type="InterPro" id="IPR003439">
    <property type="entry name" value="ABC_transporter-like_ATP-bd"/>
</dbReference>
<reference evidence="4" key="1">
    <citation type="journal article" date="2014" name="Front. Microbiol.">
        <title>High frequency of phylogenetically diverse reductive dehalogenase-homologous genes in deep subseafloor sedimentary metagenomes.</title>
        <authorList>
            <person name="Kawai M."/>
            <person name="Futagami T."/>
            <person name="Toyoda A."/>
            <person name="Takaki Y."/>
            <person name="Nishi S."/>
            <person name="Hori S."/>
            <person name="Arai W."/>
            <person name="Tsubouchi T."/>
            <person name="Morono Y."/>
            <person name="Uchiyama I."/>
            <person name="Ito T."/>
            <person name="Fujiyama A."/>
            <person name="Inagaki F."/>
            <person name="Takami H."/>
        </authorList>
    </citation>
    <scope>NUCLEOTIDE SEQUENCE</scope>
    <source>
        <strain evidence="4">Expedition CK06-06</strain>
    </source>
</reference>
<proteinExistence type="inferred from homology"/>
<dbReference type="AlphaFoldDB" id="X1V9L8"/>
<comment type="similarity">
    <text evidence="1">Belongs to the ABC transporter superfamily.</text>
</comment>
<dbReference type="GO" id="GO:0016887">
    <property type="term" value="F:ATP hydrolysis activity"/>
    <property type="evidence" value="ECO:0007669"/>
    <property type="project" value="InterPro"/>
</dbReference>